<organism evidence="2 3">
    <name type="scientific">Penicillium crustosum</name>
    <name type="common">Blue mold fungus</name>
    <dbReference type="NCBI Taxonomy" id="36656"/>
    <lineage>
        <taxon>Eukaryota</taxon>
        <taxon>Fungi</taxon>
        <taxon>Dikarya</taxon>
        <taxon>Ascomycota</taxon>
        <taxon>Pezizomycotina</taxon>
        <taxon>Eurotiomycetes</taxon>
        <taxon>Eurotiomycetidae</taxon>
        <taxon>Eurotiales</taxon>
        <taxon>Aspergillaceae</taxon>
        <taxon>Penicillium</taxon>
    </lineage>
</organism>
<evidence type="ECO:0000256" key="1">
    <source>
        <dbReference type="SAM" id="Phobius"/>
    </source>
</evidence>
<keyword evidence="1" id="KW-0472">Membrane</keyword>
<comment type="caution">
    <text evidence="2">The sequence shown here is derived from an EMBL/GenBank/DDBJ whole genome shotgun (WGS) entry which is preliminary data.</text>
</comment>
<dbReference type="EMBL" id="JAAOZQ010000031">
    <property type="protein sequence ID" value="KAF7525107.1"/>
    <property type="molecule type" value="Genomic_DNA"/>
</dbReference>
<name>A0A9P5GNK7_PENCR</name>
<accession>A0A9P5GNK7</accession>
<keyword evidence="1" id="KW-0812">Transmembrane</keyword>
<protein>
    <submittedName>
        <fullName evidence="2">Uncharacterized protein</fullName>
    </submittedName>
</protein>
<feature type="transmembrane region" description="Helical" evidence="1">
    <location>
        <begin position="21"/>
        <end position="45"/>
    </location>
</feature>
<keyword evidence="1" id="KW-1133">Transmembrane helix</keyword>
<dbReference type="Proteomes" id="UP000701341">
    <property type="component" value="Unassembled WGS sequence"/>
</dbReference>
<gene>
    <name evidence="2" type="ORF">PCG10_005227</name>
</gene>
<dbReference type="AlphaFoldDB" id="A0A9P5GNK7"/>
<reference evidence="2" key="1">
    <citation type="submission" date="2020-02" db="EMBL/GenBank/DDBJ databases">
        <authorList>
            <person name="Lichtner F.J."/>
        </authorList>
    </citation>
    <scope>NUCLEOTIDE SEQUENCE</scope>
    <source>
        <strain evidence="2">G10</strain>
    </source>
</reference>
<evidence type="ECO:0000313" key="2">
    <source>
        <dbReference type="EMBL" id="KAF7525107.1"/>
    </source>
</evidence>
<proteinExistence type="predicted"/>
<sequence length="151" mass="16922">MTKISASGTSKPRQSLRIFAVILAVMPISFFGDLWETYGWAYYIIHFSTSQANQESQVGIPGTWALINTIPIALGWPLHPGAEIALDCVFKVDLWFFGILGLVRETSSYYQGDRYAEGSEWDMVAAALSLMRWLSVGKVSTTQKVYYMAIH</sequence>
<keyword evidence="3" id="KW-1185">Reference proteome</keyword>
<evidence type="ECO:0000313" key="3">
    <source>
        <dbReference type="Proteomes" id="UP000701341"/>
    </source>
</evidence>